<keyword evidence="4" id="KW-1185">Reference proteome</keyword>
<dbReference type="InterPro" id="IPR011446">
    <property type="entry name" value="BBP7"/>
</dbReference>
<accession>A0A517LZS5</accession>
<dbReference type="AlphaFoldDB" id="A0A517LZS5"/>
<feature type="chain" id="PRO_5022149066" evidence="2">
    <location>
        <begin position="38"/>
        <end position="495"/>
    </location>
</feature>
<gene>
    <name evidence="3" type="ORF">EC9_23150</name>
</gene>
<keyword evidence="2" id="KW-0732">Signal</keyword>
<evidence type="ECO:0000256" key="2">
    <source>
        <dbReference type="SAM" id="SignalP"/>
    </source>
</evidence>
<proteinExistence type="predicted"/>
<evidence type="ECO:0000313" key="3">
    <source>
        <dbReference type="EMBL" id="QDS88128.1"/>
    </source>
</evidence>
<name>A0A517LZS5_9BACT</name>
<organism evidence="3 4">
    <name type="scientific">Rosistilla ulvae</name>
    <dbReference type="NCBI Taxonomy" id="1930277"/>
    <lineage>
        <taxon>Bacteria</taxon>
        <taxon>Pseudomonadati</taxon>
        <taxon>Planctomycetota</taxon>
        <taxon>Planctomycetia</taxon>
        <taxon>Pirellulales</taxon>
        <taxon>Pirellulaceae</taxon>
        <taxon>Rosistilla</taxon>
    </lineage>
</organism>
<protein>
    <submittedName>
        <fullName evidence="3">Uncharacterized protein</fullName>
    </submittedName>
</protein>
<dbReference type="OrthoDB" id="292752at2"/>
<feature type="signal peptide" evidence="2">
    <location>
        <begin position="1"/>
        <end position="37"/>
    </location>
</feature>
<evidence type="ECO:0000256" key="1">
    <source>
        <dbReference type="SAM" id="MobiDB-lite"/>
    </source>
</evidence>
<dbReference type="KEGG" id="ruv:EC9_23150"/>
<dbReference type="Pfam" id="PF07585">
    <property type="entry name" value="BBP7"/>
    <property type="match status" value="1"/>
</dbReference>
<feature type="region of interest" description="Disordered" evidence="1">
    <location>
        <begin position="41"/>
        <end position="84"/>
    </location>
</feature>
<dbReference type="Proteomes" id="UP000319557">
    <property type="component" value="Chromosome"/>
</dbReference>
<dbReference type="EMBL" id="CP036261">
    <property type="protein sequence ID" value="QDS88128.1"/>
    <property type="molecule type" value="Genomic_DNA"/>
</dbReference>
<reference evidence="3 4" key="1">
    <citation type="submission" date="2019-02" db="EMBL/GenBank/DDBJ databases">
        <title>Deep-cultivation of Planctomycetes and their phenomic and genomic characterization uncovers novel biology.</title>
        <authorList>
            <person name="Wiegand S."/>
            <person name="Jogler M."/>
            <person name="Boedeker C."/>
            <person name="Pinto D."/>
            <person name="Vollmers J."/>
            <person name="Rivas-Marin E."/>
            <person name="Kohn T."/>
            <person name="Peeters S.H."/>
            <person name="Heuer A."/>
            <person name="Rast P."/>
            <person name="Oberbeckmann S."/>
            <person name="Bunk B."/>
            <person name="Jeske O."/>
            <person name="Meyerdierks A."/>
            <person name="Storesund J.E."/>
            <person name="Kallscheuer N."/>
            <person name="Luecker S."/>
            <person name="Lage O.M."/>
            <person name="Pohl T."/>
            <person name="Merkel B.J."/>
            <person name="Hornburger P."/>
            <person name="Mueller R.-W."/>
            <person name="Bruemmer F."/>
            <person name="Labrenz M."/>
            <person name="Spormann A.M."/>
            <person name="Op den Camp H."/>
            <person name="Overmann J."/>
            <person name="Amann R."/>
            <person name="Jetten M.S.M."/>
            <person name="Mascher T."/>
            <person name="Medema M.H."/>
            <person name="Devos D.P."/>
            <person name="Kaster A.-K."/>
            <person name="Ovreas L."/>
            <person name="Rohde M."/>
            <person name="Galperin M.Y."/>
            <person name="Jogler C."/>
        </authorList>
    </citation>
    <scope>NUCLEOTIDE SEQUENCE [LARGE SCALE GENOMIC DNA]</scope>
    <source>
        <strain evidence="3 4">EC9</strain>
    </source>
</reference>
<evidence type="ECO:0000313" key="4">
    <source>
        <dbReference type="Proteomes" id="UP000319557"/>
    </source>
</evidence>
<sequence precursor="true">MIMPMANIQTSSPRNLAFASLTWVMCVAILFSAAATAQTRQREVTRGTYNPPVLESGTAAPTKVLSSPNRNAGDSQPMVRPEPQPEVVRQVDYEVIEMSEGPAAFEMGSGYCDSAGYCDSMGGGCGCGSPACGGCGPAACNPCFGYGMPCQRLFGSLEYSMYWRRGQTLPPLITTSPAGTATGIAGELGQSSTTTLVGGLTRGEMTSGGRAQLGLWMDDFQCRSILVRFWAVGDETFNYSADQTTAAFVAVPFNNAGLNDQADAFLIVEPGETIGSVNIQTRSEAYGGDALLRQKWRTGLGGRVDAFWGYQTARINEQLTLSIDSEGLDGGTRAGQRLQITDSFQAKNEFHGATFGFDSFYREGCWSWTMLTKIGFGSMHREAAIRGNTIRSSGGLAVPSDEGFFARNSNIGDTSSSKFSVAPEFDLKLGYALRPGLDMTIGYSFQLFTNVVQPSGILDTTTTDLSTVPTTHPTVQFDDTSYWIQALNFGLAWHY</sequence>
<feature type="compositionally biased region" description="Polar residues" evidence="1">
    <location>
        <begin position="64"/>
        <end position="74"/>
    </location>
</feature>